<dbReference type="SMART" id="SM00184">
    <property type="entry name" value="RING"/>
    <property type="match status" value="1"/>
</dbReference>
<evidence type="ECO:0000256" key="4">
    <source>
        <dbReference type="ARBA" id="ARBA00022679"/>
    </source>
</evidence>
<dbReference type="GO" id="GO:0006511">
    <property type="term" value="P:ubiquitin-dependent protein catabolic process"/>
    <property type="evidence" value="ECO:0007669"/>
    <property type="project" value="TreeGrafter"/>
</dbReference>
<evidence type="ECO:0000256" key="7">
    <source>
        <dbReference type="ARBA" id="ARBA00022771"/>
    </source>
</evidence>
<organism evidence="15 16">
    <name type="scientific">Fusarium tricinctum</name>
    <dbReference type="NCBI Taxonomy" id="61284"/>
    <lineage>
        <taxon>Eukaryota</taxon>
        <taxon>Fungi</taxon>
        <taxon>Dikarya</taxon>
        <taxon>Ascomycota</taxon>
        <taxon>Pezizomycotina</taxon>
        <taxon>Sordariomycetes</taxon>
        <taxon>Hypocreomycetidae</taxon>
        <taxon>Hypocreales</taxon>
        <taxon>Nectriaceae</taxon>
        <taxon>Fusarium</taxon>
        <taxon>Fusarium tricinctum species complex</taxon>
    </lineage>
</organism>
<keyword evidence="9" id="KW-0862">Zinc</keyword>
<dbReference type="EC" id="2.3.2.27" evidence="3"/>
<dbReference type="GO" id="GO:0008270">
    <property type="term" value="F:zinc ion binding"/>
    <property type="evidence" value="ECO:0007669"/>
    <property type="project" value="UniProtKB-KW"/>
</dbReference>
<dbReference type="GO" id="GO:0016020">
    <property type="term" value="C:membrane"/>
    <property type="evidence" value="ECO:0007669"/>
    <property type="project" value="UniProtKB-SubCell"/>
</dbReference>
<keyword evidence="6" id="KW-0479">Metal-binding</keyword>
<evidence type="ECO:0000256" key="11">
    <source>
        <dbReference type="ARBA" id="ARBA00023136"/>
    </source>
</evidence>
<dbReference type="Proteomes" id="UP000813427">
    <property type="component" value="Unassembled WGS sequence"/>
</dbReference>
<evidence type="ECO:0000256" key="2">
    <source>
        <dbReference type="ARBA" id="ARBA00004141"/>
    </source>
</evidence>
<name>A0A8K0S257_9HYPO</name>
<evidence type="ECO:0000259" key="14">
    <source>
        <dbReference type="PROSITE" id="PS50089"/>
    </source>
</evidence>
<evidence type="ECO:0000256" key="3">
    <source>
        <dbReference type="ARBA" id="ARBA00012483"/>
    </source>
</evidence>
<keyword evidence="4" id="KW-0808">Transferase</keyword>
<dbReference type="Gene3D" id="3.30.40.10">
    <property type="entry name" value="Zinc/RING finger domain, C3HC4 (zinc finger)"/>
    <property type="match status" value="1"/>
</dbReference>
<evidence type="ECO:0000256" key="10">
    <source>
        <dbReference type="ARBA" id="ARBA00022989"/>
    </source>
</evidence>
<dbReference type="EMBL" id="JAGPXF010000003">
    <property type="protein sequence ID" value="KAH7250974.1"/>
    <property type="molecule type" value="Genomic_DNA"/>
</dbReference>
<dbReference type="PANTHER" id="PTHR45977">
    <property type="entry name" value="TARGET OF ERK KINASE MPK-1"/>
    <property type="match status" value="1"/>
</dbReference>
<dbReference type="PROSITE" id="PS50089">
    <property type="entry name" value="ZF_RING_2"/>
    <property type="match status" value="1"/>
</dbReference>
<evidence type="ECO:0000256" key="13">
    <source>
        <dbReference type="SAM" id="Phobius"/>
    </source>
</evidence>
<keyword evidence="7 12" id="KW-0863">Zinc-finger</keyword>
<dbReference type="PANTHER" id="PTHR45977:SF4">
    <property type="entry name" value="RING-TYPE DOMAIN-CONTAINING PROTEIN"/>
    <property type="match status" value="1"/>
</dbReference>
<sequence length="273" mass="30976">MFLPPDLFARADAQQRGHTPDKPPAVAVIICILVAVVMMLTPLFYGKRIFRQCFTTRASHTPRERIVCFTPEALELMPVTKYRTSREGKHDRAWKKGANIPIASFERSRECSICTEEFLEDVRLRSLPCGRRFHPDCIDPWLLERSITCPMCRANAAVGILTACKMPARPRRVLFITEPRERQRSIPIVKLTPVFTSKYNLTQLIGSRGSPCLHYRLNHSVRRARHSNPSATFSSLSNTYADSCGSLGADGLYFEVTFDVGDVQEWKGEDWVG</sequence>
<keyword evidence="11 13" id="KW-0472">Membrane</keyword>
<dbReference type="InterPro" id="IPR001841">
    <property type="entry name" value="Znf_RING"/>
</dbReference>
<protein>
    <recommendedName>
        <fullName evidence="3">RING-type E3 ubiquitin transferase</fullName>
        <ecNumber evidence="3">2.3.2.27</ecNumber>
    </recommendedName>
</protein>
<evidence type="ECO:0000313" key="15">
    <source>
        <dbReference type="EMBL" id="KAH7250974.1"/>
    </source>
</evidence>
<evidence type="ECO:0000256" key="12">
    <source>
        <dbReference type="PROSITE-ProRule" id="PRU00175"/>
    </source>
</evidence>
<evidence type="ECO:0000313" key="16">
    <source>
        <dbReference type="Proteomes" id="UP000813427"/>
    </source>
</evidence>
<dbReference type="SUPFAM" id="SSF57850">
    <property type="entry name" value="RING/U-box"/>
    <property type="match status" value="1"/>
</dbReference>
<dbReference type="GO" id="GO:0016567">
    <property type="term" value="P:protein ubiquitination"/>
    <property type="evidence" value="ECO:0007669"/>
    <property type="project" value="TreeGrafter"/>
</dbReference>
<dbReference type="GO" id="GO:0061630">
    <property type="term" value="F:ubiquitin protein ligase activity"/>
    <property type="evidence" value="ECO:0007669"/>
    <property type="project" value="UniProtKB-EC"/>
</dbReference>
<keyword evidence="8" id="KW-0833">Ubl conjugation pathway</keyword>
<dbReference type="CDD" id="cd16454">
    <property type="entry name" value="RING-H2_PA-TM-RING"/>
    <property type="match status" value="1"/>
</dbReference>
<gene>
    <name evidence="15" type="ORF">BKA59DRAFT_553593</name>
</gene>
<evidence type="ECO:0000256" key="6">
    <source>
        <dbReference type="ARBA" id="ARBA00022723"/>
    </source>
</evidence>
<proteinExistence type="predicted"/>
<dbReference type="OrthoDB" id="8062037at2759"/>
<evidence type="ECO:0000256" key="9">
    <source>
        <dbReference type="ARBA" id="ARBA00022833"/>
    </source>
</evidence>
<keyword evidence="16" id="KW-1185">Reference proteome</keyword>
<comment type="catalytic activity">
    <reaction evidence="1">
        <text>S-ubiquitinyl-[E2 ubiquitin-conjugating enzyme]-L-cysteine + [acceptor protein]-L-lysine = [E2 ubiquitin-conjugating enzyme]-L-cysteine + N(6)-ubiquitinyl-[acceptor protein]-L-lysine.</text>
        <dbReference type="EC" id="2.3.2.27"/>
    </reaction>
</comment>
<dbReference type="InterPro" id="IPR013083">
    <property type="entry name" value="Znf_RING/FYVE/PHD"/>
</dbReference>
<evidence type="ECO:0000256" key="8">
    <source>
        <dbReference type="ARBA" id="ARBA00022786"/>
    </source>
</evidence>
<keyword evidence="5 13" id="KW-0812">Transmembrane</keyword>
<dbReference type="AlphaFoldDB" id="A0A8K0S257"/>
<evidence type="ECO:0000256" key="5">
    <source>
        <dbReference type="ARBA" id="ARBA00022692"/>
    </source>
</evidence>
<comment type="caution">
    <text evidence="15">The sequence shown here is derived from an EMBL/GenBank/DDBJ whole genome shotgun (WGS) entry which is preliminary data.</text>
</comment>
<evidence type="ECO:0000256" key="1">
    <source>
        <dbReference type="ARBA" id="ARBA00000900"/>
    </source>
</evidence>
<feature type="domain" description="RING-type" evidence="14">
    <location>
        <begin position="111"/>
        <end position="153"/>
    </location>
</feature>
<reference evidence="15" key="1">
    <citation type="journal article" date="2021" name="Nat. Commun.">
        <title>Genetic determinants of endophytism in the Arabidopsis root mycobiome.</title>
        <authorList>
            <person name="Mesny F."/>
            <person name="Miyauchi S."/>
            <person name="Thiergart T."/>
            <person name="Pickel B."/>
            <person name="Atanasova L."/>
            <person name="Karlsson M."/>
            <person name="Huettel B."/>
            <person name="Barry K.W."/>
            <person name="Haridas S."/>
            <person name="Chen C."/>
            <person name="Bauer D."/>
            <person name="Andreopoulos W."/>
            <person name="Pangilinan J."/>
            <person name="LaButti K."/>
            <person name="Riley R."/>
            <person name="Lipzen A."/>
            <person name="Clum A."/>
            <person name="Drula E."/>
            <person name="Henrissat B."/>
            <person name="Kohler A."/>
            <person name="Grigoriev I.V."/>
            <person name="Martin F.M."/>
            <person name="Hacquard S."/>
        </authorList>
    </citation>
    <scope>NUCLEOTIDE SEQUENCE</scope>
    <source>
        <strain evidence="15">MPI-SDFR-AT-0068</strain>
    </source>
</reference>
<accession>A0A8K0S257</accession>
<feature type="transmembrane region" description="Helical" evidence="13">
    <location>
        <begin position="25"/>
        <end position="45"/>
    </location>
</feature>
<dbReference type="Pfam" id="PF13639">
    <property type="entry name" value="zf-RING_2"/>
    <property type="match status" value="1"/>
</dbReference>
<keyword evidence="10 13" id="KW-1133">Transmembrane helix</keyword>
<comment type="subcellular location">
    <subcellularLocation>
        <location evidence="2">Membrane</location>
        <topology evidence="2">Multi-pass membrane protein</topology>
    </subcellularLocation>
</comment>